<dbReference type="EMBL" id="AAAIXK010000012">
    <property type="protein sequence ID" value="EAC5551926.1"/>
    <property type="molecule type" value="Genomic_DNA"/>
</dbReference>
<dbReference type="EMBL" id="AAKFCP010000060">
    <property type="protein sequence ID" value="ECR2347411.1"/>
    <property type="molecule type" value="Genomic_DNA"/>
</dbReference>
<dbReference type="AlphaFoldDB" id="A0A685ERS7"/>
<name>A0A685ERS7_LISMN</name>
<dbReference type="RefSeq" id="WP_049961601.1">
    <property type="nucleotide sequence ID" value="NZ_CP168882.1"/>
</dbReference>
<evidence type="ECO:0000313" key="2">
    <source>
        <dbReference type="EMBL" id="EAC5551926.1"/>
    </source>
</evidence>
<dbReference type="EMBL" id="DAAEEB010000016">
    <property type="protein sequence ID" value="HAA8054516.1"/>
    <property type="molecule type" value="Genomic_DNA"/>
</dbReference>
<proteinExistence type="predicted"/>
<accession>A0A685ERS7</accession>
<dbReference type="Proteomes" id="UP000840567">
    <property type="component" value="Unassembled WGS sequence"/>
</dbReference>
<sequence>MTTKLEIAKSKLDRIKSEMLATRKEIRREHDLIPFGQPNIVGRGDIYKNVKRMHTKGIKLLNEQEKQERRIEMLEKVEEFKSENELLKDVSVVGKTSYANIGAKTSVNNLDYFRNKLQELEKKNEEAKAYNKTKPAVKARTLGAEITKLKKKIKLLEDMQEKAETTELSPKAKELVENGDVNQWKKKPIYYFVVGLNKVALELDDKGNFIVSHRYPARSESDKTFVASLLQ</sequence>
<reference evidence="4 8" key="2">
    <citation type="submission" date="2019-09" db="EMBL/GenBank/DDBJ databases">
        <authorList>
            <consortium name="PulseNet: The National Subtyping Network for Foodborne Disease Surveillance"/>
            <person name="Tarr C.L."/>
            <person name="Trees E."/>
            <person name="Katz L.S."/>
            <person name="Carleton-Romer H.A."/>
            <person name="Stroika S."/>
            <person name="Kucerova Z."/>
            <person name="Roache K.F."/>
            <person name="Sabol A.L."/>
            <person name="Besser J."/>
            <person name="Gerner-Smidt P."/>
        </authorList>
    </citation>
    <scope>NUCLEOTIDE SEQUENCE [LARGE SCALE GENOMIC DNA]</scope>
    <source>
        <strain evidence="4 8">PNUSAL005692</strain>
    </source>
</reference>
<dbReference type="Proteomes" id="UP000489121">
    <property type="component" value="Unassembled WGS sequence"/>
</dbReference>
<keyword evidence="1" id="KW-0175">Coiled coil</keyword>
<evidence type="ECO:0000313" key="9">
    <source>
        <dbReference type="Proteomes" id="UP000840567"/>
    </source>
</evidence>
<reference evidence="5" key="4">
    <citation type="submission" date="2019-10" db="EMBL/GenBank/DDBJ databases">
        <authorList>
            <consortium name="NCBI Pathogen Detection Project"/>
        </authorList>
    </citation>
    <scope>NUCLEOTIDE SEQUENCE</scope>
    <source>
        <strain evidence="5">09CEB371LM</strain>
        <strain evidence="6">Sam_F526FDD3-C0F7-43DB-B204-E231FEF9C926</strain>
    </source>
</reference>
<dbReference type="Proteomes" id="UP000365297">
    <property type="component" value="Unassembled WGS sequence"/>
</dbReference>
<protein>
    <submittedName>
        <fullName evidence="3">Uncharacterized protein</fullName>
    </submittedName>
</protein>
<organism evidence="3">
    <name type="scientific">Listeria monocytogenes</name>
    <dbReference type="NCBI Taxonomy" id="1639"/>
    <lineage>
        <taxon>Bacteria</taxon>
        <taxon>Bacillati</taxon>
        <taxon>Bacillota</taxon>
        <taxon>Bacilli</taxon>
        <taxon>Bacillales</taxon>
        <taxon>Listeriaceae</taxon>
        <taxon>Listeria</taxon>
    </lineage>
</organism>
<reference evidence="5 9" key="1">
    <citation type="journal article" date="2018" name="Genome Biol.">
        <title>SKESA: strategic k-mer extension for scrupulous assemblies.</title>
        <authorList>
            <person name="Souvorov A."/>
            <person name="Agarwala R."/>
            <person name="Lipman D.J."/>
        </authorList>
    </citation>
    <scope>NUCLEOTIDE SEQUENCE [LARGE SCALE GENOMIC DNA]</scope>
    <source>
        <strain evidence="5">09CEB371LM</strain>
        <strain evidence="6">Sam_F526FDD3-C0F7-43DB-B204-E231FEF9C926</strain>
    </source>
</reference>
<evidence type="ECO:0000313" key="8">
    <source>
        <dbReference type="Proteomes" id="UP000489121"/>
    </source>
</evidence>
<dbReference type="EMBL" id="AALGDA010000083">
    <property type="protein sequence ID" value="ECY9784247.1"/>
    <property type="molecule type" value="Genomic_DNA"/>
</dbReference>
<dbReference type="EMBL" id="DAAEQL010000013">
    <property type="protein sequence ID" value="HAA8491742.1"/>
    <property type="molecule type" value="Genomic_DNA"/>
</dbReference>
<evidence type="ECO:0000313" key="7">
    <source>
        <dbReference type="Proteomes" id="UP000365297"/>
    </source>
</evidence>
<comment type="caution">
    <text evidence="3">The sequence shown here is derived from an EMBL/GenBank/DDBJ whole genome shotgun (WGS) entry which is preliminary data.</text>
</comment>
<evidence type="ECO:0000256" key="1">
    <source>
        <dbReference type="SAM" id="Coils"/>
    </source>
</evidence>
<gene>
    <name evidence="2" type="ORF">ARY78_16050</name>
    <name evidence="3" type="ORF">F1F65_15910</name>
    <name evidence="4" type="ORF">F6515_14815</name>
    <name evidence="5" type="ORF">GHH22_15380</name>
    <name evidence="6" type="ORF">GHO09_14695</name>
</gene>
<evidence type="ECO:0000313" key="4">
    <source>
        <dbReference type="EMBL" id="ECY9784247.1"/>
    </source>
</evidence>
<feature type="coiled-coil region" evidence="1">
    <location>
        <begin position="63"/>
        <end position="166"/>
    </location>
</feature>
<dbReference type="Proteomes" id="UP000840039">
    <property type="component" value="Unassembled WGS sequence"/>
</dbReference>
<reference evidence="3" key="3">
    <citation type="submission" date="2019-09" db="EMBL/GenBank/DDBJ databases">
        <authorList>
            <consortium name="GenomeTrakr: Next Generation Sequencing Network for Food Pathogen Tracability"/>
        </authorList>
    </citation>
    <scope>NUCLEOTIDE SEQUENCE</scope>
    <source>
        <strain evidence="2 7">FDA00007096</strain>
        <strain evidence="3">FDA00014666</strain>
    </source>
</reference>
<evidence type="ECO:0000313" key="5">
    <source>
        <dbReference type="EMBL" id="HAA8054516.1"/>
    </source>
</evidence>
<evidence type="ECO:0000313" key="6">
    <source>
        <dbReference type="EMBL" id="HAA8491742.1"/>
    </source>
</evidence>
<evidence type="ECO:0000313" key="3">
    <source>
        <dbReference type="EMBL" id="ECR2347411.1"/>
    </source>
</evidence>